<gene>
    <name evidence="1" type="ORF">OOJ96_02740</name>
</gene>
<sequence>MLNRAIGLLLLLSSVPVMADCNNCNQTINLTLTNTLDSQSNTSGKTQSSSAFYVSSFRSGLSGGAQSTSFSNFNGSRPAYGTAPSDWVYQPVDDYLSVAVRLRQVCGYIYAPFNRQAWQSKNCLPGPVNDTWDDTTWESSIKIRQKMIGGVYRKNLLLGTWAGCQGLCDAQSLIYARVYLNYSITVPENCVLNAGDIVTVDFGSLSTGAFKTAGAKAEGVNPIARSIALQCSNIQQQASLTMRVQADNVSNDAIVSNNPNVGFVVTDMNDKHLTPNDIRSLIPFNLDNNGSTNVTIKTFPVSVTGRTPTEGVVTSRAYLRVDFE</sequence>
<organism evidence="1 2">
    <name type="scientific">Pseudomonas imrae</name>
    <dbReference type="NCBI Taxonomy" id="2992837"/>
    <lineage>
        <taxon>Bacteria</taxon>
        <taxon>Pseudomonadati</taxon>
        <taxon>Pseudomonadota</taxon>
        <taxon>Gammaproteobacteria</taxon>
        <taxon>Pseudomonadales</taxon>
        <taxon>Pseudomonadaceae</taxon>
        <taxon>Pseudomonas</taxon>
    </lineage>
</organism>
<accession>A0ACC7P9T5</accession>
<evidence type="ECO:0000313" key="2">
    <source>
        <dbReference type="Proteomes" id="UP001637618"/>
    </source>
</evidence>
<protein>
    <submittedName>
        <fullName evidence="1">Fimbrial protein</fullName>
    </submittedName>
</protein>
<proteinExistence type="predicted"/>
<name>A0ACC7P9T5_9PSED</name>
<reference evidence="1" key="1">
    <citation type="submission" date="2022-11" db="EMBL/GenBank/DDBJ databases">
        <title>Draft genome sequences of strains of Pseudomonas imrae sp. nov.</title>
        <authorList>
            <person name="Salva Serra F."/>
            <person name="Nimje P."/>
            <person name="Moore E.R.B."/>
            <person name="Marathe N.P."/>
        </authorList>
    </citation>
    <scope>NUCLEOTIDE SEQUENCE</scope>
    <source>
        <strain evidence="1">15FMM2</strain>
    </source>
</reference>
<keyword evidence="2" id="KW-1185">Reference proteome</keyword>
<evidence type="ECO:0000313" key="1">
    <source>
        <dbReference type="EMBL" id="MFO2476324.1"/>
    </source>
</evidence>
<dbReference type="EMBL" id="JAPEQY010000002">
    <property type="protein sequence ID" value="MFO2476324.1"/>
    <property type="molecule type" value="Genomic_DNA"/>
</dbReference>
<dbReference type="Proteomes" id="UP001637618">
    <property type="component" value="Unassembled WGS sequence"/>
</dbReference>
<comment type="caution">
    <text evidence="1">The sequence shown here is derived from an EMBL/GenBank/DDBJ whole genome shotgun (WGS) entry which is preliminary data.</text>
</comment>